<feature type="transmembrane region" description="Helical" evidence="1">
    <location>
        <begin position="51"/>
        <end position="70"/>
    </location>
</feature>
<dbReference type="Proteomes" id="UP000248798">
    <property type="component" value="Unassembled WGS sequence"/>
</dbReference>
<evidence type="ECO:0000313" key="5">
    <source>
        <dbReference type="Proteomes" id="UP000293902"/>
    </source>
</evidence>
<reference evidence="2 5" key="2">
    <citation type="submission" date="2019-02" db="EMBL/GenBank/DDBJ databases">
        <title>Complete genome sequence of Desulfobacter hydrogenophilus AcRS1.</title>
        <authorList>
            <person name="Marietou A."/>
            <person name="Lund M.B."/>
            <person name="Marshall I.P.G."/>
            <person name="Schreiber L."/>
            <person name="Jorgensen B."/>
        </authorList>
    </citation>
    <scope>NUCLEOTIDE SEQUENCE [LARGE SCALE GENOMIC DNA]</scope>
    <source>
        <strain evidence="2 5">AcRS1</strain>
    </source>
</reference>
<evidence type="ECO:0000313" key="4">
    <source>
        <dbReference type="Proteomes" id="UP000248798"/>
    </source>
</evidence>
<sequence length="107" mass="12154">MKMMKNIISLGIWVLAILFVFTGSSIAGWGNTQAFYPGAHMMGGGYMGWSMIFFWVILLVILILVVRWIIKLSQSDNAHQTALDLLKKRLANGEIDIEEFKEKSKFL</sequence>
<accession>A0A328FB31</accession>
<gene>
    <name evidence="3" type="ORF">DO021_16645</name>
    <name evidence="2" type="ORF">EYB58_18340</name>
</gene>
<reference evidence="3 4" key="1">
    <citation type="submission" date="2018-06" db="EMBL/GenBank/DDBJ databases">
        <title>Complete Genome Sequence of Desulfobacter hydrogenophilus (DSM3380).</title>
        <authorList>
            <person name="Marietou A."/>
            <person name="Schreiber L."/>
            <person name="Marshall I."/>
            <person name="Jorgensen B."/>
        </authorList>
    </citation>
    <scope>NUCLEOTIDE SEQUENCE [LARGE SCALE GENOMIC DNA]</scope>
    <source>
        <strain evidence="3 4">DSM 3380</strain>
    </source>
</reference>
<name>A0A328FB31_9BACT</name>
<dbReference type="EMBL" id="QLNI01000036">
    <property type="protein sequence ID" value="RAM00890.1"/>
    <property type="molecule type" value="Genomic_DNA"/>
</dbReference>
<keyword evidence="1" id="KW-0472">Membrane</keyword>
<proteinExistence type="predicted"/>
<evidence type="ECO:0000313" key="2">
    <source>
        <dbReference type="EMBL" id="QBH14706.1"/>
    </source>
</evidence>
<evidence type="ECO:0000313" key="3">
    <source>
        <dbReference type="EMBL" id="RAM00890.1"/>
    </source>
</evidence>
<organism evidence="3 4">
    <name type="scientific">Desulfobacter hydrogenophilus</name>
    <dbReference type="NCBI Taxonomy" id="2291"/>
    <lineage>
        <taxon>Bacteria</taxon>
        <taxon>Pseudomonadati</taxon>
        <taxon>Thermodesulfobacteriota</taxon>
        <taxon>Desulfobacteria</taxon>
        <taxon>Desulfobacterales</taxon>
        <taxon>Desulfobacteraceae</taxon>
        <taxon>Desulfobacter</taxon>
    </lineage>
</organism>
<evidence type="ECO:0000256" key="1">
    <source>
        <dbReference type="SAM" id="Phobius"/>
    </source>
</evidence>
<dbReference type="AlphaFoldDB" id="A0A328FB31"/>
<keyword evidence="5" id="KW-1185">Reference proteome</keyword>
<dbReference type="EMBL" id="CP036313">
    <property type="protein sequence ID" value="QBH14706.1"/>
    <property type="molecule type" value="Genomic_DNA"/>
</dbReference>
<dbReference type="Proteomes" id="UP000293902">
    <property type="component" value="Chromosome"/>
</dbReference>
<keyword evidence="1" id="KW-1133">Transmembrane helix</keyword>
<keyword evidence="1" id="KW-0812">Transmembrane</keyword>
<protein>
    <submittedName>
        <fullName evidence="3">SHOCT domain-containing protein</fullName>
    </submittedName>
</protein>
<dbReference type="OrthoDB" id="5421551at2"/>